<feature type="domain" description="Lytic transglycosylase MltA" evidence="6">
    <location>
        <begin position="143"/>
        <end position="301"/>
    </location>
</feature>
<dbReference type="SMART" id="SM00925">
    <property type="entry name" value="MltA"/>
    <property type="match status" value="1"/>
</dbReference>
<accession>A0A3B1C756</accession>
<comment type="catalytic activity">
    <reaction evidence="1">
        <text>Exolytic cleavage of the (1-&gt;4)-beta-glycosidic linkage between N-acetylmuramic acid (MurNAc) and N-acetylglucosamine (GlcNAc) residues in peptidoglycan, from either the reducing or the non-reducing ends of the peptidoglycan chains, with concomitant formation of a 1,6-anhydrobond in the MurNAc residue.</text>
        <dbReference type="EC" id="4.2.2.n1"/>
    </reaction>
</comment>
<organism evidence="7">
    <name type="scientific">hydrothermal vent metagenome</name>
    <dbReference type="NCBI Taxonomy" id="652676"/>
    <lineage>
        <taxon>unclassified sequences</taxon>
        <taxon>metagenomes</taxon>
        <taxon>ecological metagenomes</taxon>
    </lineage>
</organism>
<reference evidence="7" key="1">
    <citation type="submission" date="2018-06" db="EMBL/GenBank/DDBJ databases">
        <authorList>
            <person name="Zhirakovskaya E."/>
        </authorList>
    </citation>
    <scope>NUCLEOTIDE SEQUENCE</scope>
</reference>
<dbReference type="GO" id="GO:0004553">
    <property type="term" value="F:hydrolase activity, hydrolyzing O-glycosyl compounds"/>
    <property type="evidence" value="ECO:0007669"/>
    <property type="project" value="InterPro"/>
</dbReference>
<keyword evidence="4" id="KW-0961">Cell wall biogenesis/degradation</keyword>
<dbReference type="PIRSF" id="PIRSF019422">
    <property type="entry name" value="MltA"/>
    <property type="match status" value="1"/>
</dbReference>
<evidence type="ECO:0000256" key="1">
    <source>
        <dbReference type="ARBA" id="ARBA00001420"/>
    </source>
</evidence>
<evidence type="ECO:0000256" key="5">
    <source>
        <dbReference type="ARBA" id="ARBA00030918"/>
    </source>
</evidence>
<dbReference type="EMBL" id="UOGA01000226">
    <property type="protein sequence ID" value="VAX22481.1"/>
    <property type="molecule type" value="Genomic_DNA"/>
</dbReference>
<dbReference type="InterPro" id="IPR010611">
    <property type="entry name" value="3D_dom"/>
</dbReference>
<dbReference type="AlphaFoldDB" id="A0A3B1C756"/>
<protein>
    <recommendedName>
        <fullName evidence="2">peptidoglycan lytic exotransglycosylase</fullName>
        <ecNumber evidence="2">4.2.2.n1</ecNumber>
    </recommendedName>
    <alternativeName>
        <fullName evidence="5">Murein hydrolase A</fullName>
    </alternativeName>
</protein>
<evidence type="ECO:0000256" key="4">
    <source>
        <dbReference type="ARBA" id="ARBA00023316"/>
    </source>
</evidence>
<dbReference type="GO" id="GO:0008933">
    <property type="term" value="F:peptidoglycan lytic transglycosylase activity"/>
    <property type="evidence" value="ECO:0007669"/>
    <property type="project" value="TreeGrafter"/>
</dbReference>
<name>A0A3B1C756_9ZZZZ</name>
<evidence type="ECO:0000313" key="7">
    <source>
        <dbReference type="EMBL" id="VAX22481.1"/>
    </source>
</evidence>
<evidence type="ECO:0000259" key="6">
    <source>
        <dbReference type="SMART" id="SM00925"/>
    </source>
</evidence>
<dbReference type="InterPro" id="IPR005300">
    <property type="entry name" value="MltA_B"/>
</dbReference>
<dbReference type="GO" id="GO:0071555">
    <property type="term" value="P:cell wall organization"/>
    <property type="evidence" value="ECO:0007669"/>
    <property type="project" value="UniProtKB-KW"/>
</dbReference>
<dbReference type="PANTHER" id="PTHR30124">
    <property type="entry name" value="MEMBRANE-BOUND LYTIC MUREIN TRANSGLYCOSYLASE A"/>
    <property type="match status" value="1"/>
</dbReference>
<dbReference type="InterPro" id="IPR026044">
    <property type="entry name" value="MltA"/>
</dbReference>
<sequence length="409" mass="46896">MWKYVFTRLALIVVIASFTGCGSFRKILHYEGPSMELAEELDDIWYEPPPLYDDMSLESLENAVAESIEYLERKKPSSKLRFGDRTISPDELIMTLNRLADIFRVERDQGKRAKIIEREFDIYRGTAWRRKGNALVTGYYQPVLNGSLTQDDRYRWPLYSKPDDLVTVNLGLFSKKLKYKRIVGRVKNGRLVPYHDRKAIDRKKALADKGIEIVWVDNPVDIFFLQIQGSGIVRFEDGEKVFVNYAATNGHRYKAIGRLLIKEGAIPREKMSMQAIRKWLERNPEEVERVLNYNKSYIFFRKMDDGPFGSTGAKLTPGRSAAFDPRRFPKGSVAHITVDIPVLKDGVMTGWKKVNRFIFNQDQGGAIKGSGRMDLFFGAGDEAAEAAGLMKQPGELYFLILKERQLNPE</sequence>
<dbReference type="PROSITE" id="PS51257">
    <property type="entry name" value="PROKAR_LIPOPROTEIN"/>
    <property type="match status" value="1"/>
</dbReference>
<dbReference type="Gene3D" id="2.40.40.10">
    <property type="entry name" value="RlpA-like domain"/>
    <property type="match status" value="1"/>
</dbReference>
<evidence type="ECO:0000256" key="3">
    <source>
        <dbReference type="ARBA" id="ARBA00023239"/>
    </source>
</evidence>
<dbReference type="Pfam" id="PF06725">
    <property type="entry name" value="3D"/>
    <property type="match status" value="1"/>
</dbReference>
<gene>
    <name evidence="7" type="ORF">MNBD_NITROSPINAE04-1135</name>
</gene>
<dbReference type="Gene3D" id="2.40.240.50">
    <property type="entry name" value="Barwin-like endoglucanases"/>
    <property type="match status" value="1"/>
</dbReference>
<dbReference type="GO" id="GO:0009254">
    <property type="term" value="P:peptidoglycan turnover"/>
    <property type="evidence" value="ECO:0007669"/>
    <property type="project" value="InterPro"/>
</dbReference>
<dbReference type="EC" id="4.2.2.n1" evidence="2"/>
<keyword evidence="3" id="KW-0456">Lyase</keyword>
<dbReference type="CDD" id="cd14485">
    <property type="entry name" value="mltA_like_LT_A"/>
    <property type="match status" value="1"/>
</dbReference>
<dbReference type="Pfam" id="PF03562">
    <property type="entry name" value="MltA"/>
    <property type="match status" value="1"/>
</dbReference>
<dbReference type="GO" id="GO:0009253">
    <property type="term" value="P:peptidoglycan catabolic process"/>
    <property type="evidence" value="ECO:0007669"/>
    <property type="project" value="TreeGrafter"/>
</dbReference>
<proteinExistence type="predicted"/>
<evidence type="ECO:0000256" key="2">
    <source>
        <dbReference type="ARBA" id="ARBA00012587"/>
    </source>
</evidence>
<dbReference type="GO" id="GO:0019867">
    <property type="term" value="C:outer membrane"/>
    <property type="evidence" value="ECO:0007669"/>
    <property type="project" value="InterPro"/>
</dbReference>
<dbReference type="SUPFAM" id="SSF50685">
    <property type="entry name" value="Barwin-like endoglucanases"/>
    <property type="match status" value="1"/>
</dbReference>
<dbReference type="CDD" id="cd14668">
    <property type="entry name" value="mlta_B"/>
    <property type="match status" value="1"/>
</dbReference>
<dbReference type="PANTHER" id="PTHR30124:SF0">
    <property type="entry name" value="MEMBRANE-BOUND LYTIC MUREIN TRANSGLYCOSYLASE A"/>
    <property type="match status" value="1"/>
</dbReference>
<dbReference type="InterPro" id="IPR036908">
    <property type="entry name" value="RlpA-like_sf"/>
</dbReference>